<dbReference type="Gene3D" id="4.10.1240.10">
    <property type="entry name" value="GPCR, family 2, extracellular hormone receptor domain"/>
    <property type="match status" value="1"/>
</dbReference>
<dbReference type="GO" id="GO:0016020">
    <property type="term" value="C:membrane"/>
    <property type="evidence" value="ECO:0007669"/>
    <property type="project" value="InterPro"/>
</dbReference>
<comment type="caution">
    <text evidence="2">Lacks conserved residue(s) required for the propagation of feature annotation.</text>
</comment>
<evidence type="ECO:0000313" key="9">
    <source>
        <dbReference type="Proteomes" id="UP000827092"/>
    </source>
</evidence>
<keyword evidence="2" id="KW-0245">EGF-like domain</keyword>
<organism evidence="8 9">
    <name type="scientific">Oedothorax gibbosus</name>
    <dbReference type="NCBI Taxonomy" id="931172"/>
    <lineage>
        <taxon>Eukaryota</taxon>
        <taxon>Metazoa</taxon>
        <taxon>Ecdysozoa</taxon>
        <taxon>Arthropoda</taxon>
        <taxon>Chelicerata</taxon>
        <taxon>Arachnida</taxon>
        <taxon>Araneae</taxon>
        <taxon>Araneomorphae</taxon>
        <taxon>Entelegynae</taxon>
        <taxon>Araneoidea</taxon>
        <taxon>Linyphiidae</taxon>
        <taxon>Erigoninae</taxon>
        <taxon>Oedothorax</taxon>
    </lineage>
</organism>
<dbReference type="CDD" id="cd00054">
    <property type="entry name" value="EGF_CA"/>
    <property type="match status" value="1"/>
</dbReference>
<feature type="domain" description="Ig-like" evidence="7">
    <location>
        <begin position="332"/>
        <end position="432"/>
    </location>
</feature>
<dbReference type="InterPro" id="IPR035914">
    <property type="entry name" value="Sperma_CUB_dom_sf"/>
</dbReference>
<dbReference type="PROSITE" id="PS50227">
    <property type="entry name" value="G_PROTEIN_RECEP_F2_3"/>
    <property type="match status" value="1"/>
</dbReference>
<dbReference type="Pfam" id="PF00431">
    <property type="entry name" value="CUB"/>
    <property type="match status" value="1"/>
</dbReference>
<feature type="domain" description="EGF-like" evidence="5">
    <location>
        <begin position="239"/>
        <end position="281"/>
    </location>
</feature>
<evidence type="ECO:0000259" key="7">
    <source>
        <dbReference type="PROSITE" id="PS50835"/>
    </source>
</evidence>
<comment type="caution">
    <text evidence="8">The sequence shown here is derived from an EMBL/GenBank/DDBJ whole genome shotgun (WGS) entry which is preliminary data.</text>
</comment>
<feature type="domain" description="Ig-like" evidence="7">
    <location>
        <begin position="435"/>
        <end position="533"/>
    </location>
</feature>
<dbReference type="InterPro" id="IPR036179">
    <property type="entry name" value="Ig-like_dom_sf"/>
</dbReference>
<dbReference type="InterPro" id="IPR000859">
    <property type="entry name" value="CUB_dom"/>
</dbReference>
<dbReference type="Proteomes" id="UP000827092">
    <property type="component" value="Unassembled WGS sequence"/>
</dbReference>
<dbReference type="PANTHER" id="PTHR45813">
    <property type="entry name" value="IG-LIKE DOMAIN-CONTAINING PROTEIN"/>
    <property type="match status" value="1"/>
</dbReference>
<evidence type="ECO:0000256" key="3">
    <source>
        <dbReference type="SAM" id="Phobius"/>
    </source>
</evidence>
<dbReference type="SMART" id="SM00181">
    <property type="entry name" value="EGF"/>
    <property type="match status" value="2"/>
</dbReference>
<dbReference type="PROSITE" id="PS01180">
    <property type="entry name" value="CUB"/>
    <property type="match status" value="1"/>
</dbReference>
<evidence type="ECO:0000259" key="5">
    <source>
        <dbReference type="PROSITE" id="PS50026"/>
    </source>
</evidence>
<feature type="disulfide bond" evidence="2">
    <location>
        <begin position="271"/>
        <end position="280"/>
    </location>
</feature>
<accession>A0AAV6U7D4</accession>
<keyword evidence="3" id="KW-1133">Transmembrane helix</keyword>
<dbReference type="InterPro" id="IPR007110">
    <property type="entry name" value="Ig-like_dom"/>
</dbReference>
<dbReference type="PANTHER" id="PTHR45813:SF8">
    <property type="entry name" value="IG-LIKE DOMAIN-CONTAINING PROTEIN"/>
    <property type="match status" value="1"/>
</dbReference>
<gene>
    <name evidence="8" type="ORF">JTE90_027088</name>
</gene>
<dbReference type="PROSITE" id="PS00022">
    <property type="entry name" value="EGF_1"/>
    <property type="match status" value="2"/>
</dbReference>
<dbReference type="InterPro" id="IPR013783">
    <property type="entry name" value="Ig-like_fold"/>
</dbReference>
<feature type="domain" description="CUB" evidence="4">
    <location>
        <begin position="69"/>
        <end position="193"/>
    </location>
</feature>
<dbReference type="GO" id="GO:0007189">
    <property type="term" value="P:adenylate cyclase-activating G protein-coupled receptor signaling pathway"/>
    <property type="evidence" value="ECO:0007669"/>
    <property type="project" value="TreeGrafter"/>
</dbReference>
<reference evidence="8 9" key="1">
    <citation type="journal article" date="2022" name="Nat. Ecol. Evol.">
        <title>A masculinizing supergene underlies an exaggerated male reproductive morph in a spider.</title>
        <authorList>
            <person name="Hendrickx F."/>
            <person name="De Corte Z."/>
            <person name="Sonet G."/>
            <person name="Van Belleghem S.M."/>
            <person name="Kostlbacher S."/>
            <person name="Vangestel C."/>
        </authorList>
    </citation>
    <scope>NUCLEOTIDE SEQUENCE [LARGE SCALE GENOMIC DNA]</scope>
    <source>
        <strain evidence="8">W744_W776</strain>
    </source>
</reference>
<feature type="domain" description="G-protein coupled receptors family 2 profile 1" evidence="6">
    <location>
        <begin position="515"/>
        <end position="602"/>
    </location>
</feature>
<dbReference type="PROSITE" id="PS01186">
    <property type="entry name" value="EGF_2"/>
    <property type="match status" value="2"/>
</dbReference>
<dbReference type="SMART" id="SM00042">
    <property type="entry name" value="CUB"/>
    <property type="match status" value="1"/>
</dbReference>
<feature type="transmembrane region" description="Helical" evidence="3">
    <location>
        <begin position="20"/>
        <end position="37"/>
    </location>
</feature>
<dbReference type="SUPFAM" id="SSF49854">
    <property type="entry name" value="Spermadhesin, CUB domain"/>
    <property type="match status" value="1"/>
</dbReference>
<feature type="disulfide bond" evidence="2">
    <location>
        <begin position="209"/>
        <end position="226"/>
    </location>
</feature>
<dbReference type="InterPro" id="IPR036445">
    <property type="entry name" value="GPCR_2_extracell_dom_sf"/>
</dbReference>
<dbReference type="SUPFAM" id="SSF48726">
    <property type="entry name" value="Immunoglobulin"/>
    <property type="match status" value="2"/>
</dbReference>
<feature type="domain" description="EGF-like" evidence="5">
    <location>
        <begin position="200"/>
        <end position="238"/>
    </location>
</feature>
<keyword evidence="1 2" id="KW-1015">Disulfide bond</keyword>
<dbReference type="SUPFAM" id="SSF57196">
    <property type="entry name" value="EGF/Laminin"/>
    <property type="match status" value="1"/>
</dbReference>
<dbReference type="InterPro" id="IPR003599">
    <property type="entry name" value="Ig_sub"/>
</dbReference>
<dbReference type="GO" id="GO:0004930">
    <property type="term" value="F:G protein-coupled receptor activity"/>
    <property type="evidence" value="ECO:0007669"/>
    <property type="project" value="InterPro"/>
</dbReference>
<keyword evidence="3" id="KW-0472">Membrane</keyword>
<feature type="transmembrane region" description="Helical" evidence="3">
    <location>
        <begin position="892"/>
        <end position="919"/>
    </location>
</feature>
<dbReference type="EMBL" id="JAFNEN010000584">
    <property type="protein sequence ID" value="KAG8180135.1"/>
    <property type="molecule type" value="Genomic_DNA"/>
</dbReference>
<evidence type="ECO:0000256" key="2">
    <source>
        <dbReference type="PROSITE-ProRule" id="PRU00076"/>
    </source>
</evidence>
<evidence type="ECO:0000313" key="8">
    <source>
        <dbReference type="EMBL" id="KAG8180135.1"/>
    </source>
</evidence>
<dbReference type="Gene3D" id="2.60.40.10">
    <property type="entry name" value="Immunoglobulins"/>
    <property type="match status" value="2"/>
</dbReference>
<dbReference type="InterPro" id="IPR000742">
    <property type="entry name" value="EGF"/>
</dbReference>
<evidence type="ECO:0000259" key="6">
    <source>
        <dbReference type="PROSITE" id="PS50227"/>
    </source>
</evidence>
<proteinExistence type="predicted"/>
<feature type="disulfide bond" evidence="2">
    <location>
        <begin position="228"/>
        <end position="237"/>
    </location>
</feature>
<dbReference type="PROSITE" id="PS50835">
    <property type="entry name" value="IG_LIKE"/>
    <property type="match status" value="2"/>
</dbReference>
<feature type="disulfide bond" evidence="2">
    <location>
        <begin position="252"/>
        <end position="269"/>
    </location>
</feature>
<dbReference type="SMART" id="SM00409">
    <property type="entry name" value="IG"/>
    <property type="match status" value="2"/>
</dbReference>
<evidence type="ECO:0000256" key="1">
    <source>
        <dbReference type="ARBA" id="ARBA00023157"/>
    </source>
</evidence>
<dbReference type="InterPro" id="IPR001879">
    <property type="entry name" value="GPCR_2_extracellular_dom"/>
</dbReference>
<dbReference type="PROSITE" id="PS50026">
    <property type="entry name" value="EGF_3"/>
    <property type="match status" value="2"/>
</dbReference>
<name>A0AAV6U7D4_9ARAC</name>
<evidence type="ECO:0000259" key="4">
    <source>
        <dbReference type="PROSITE" id="PS01180"/>
    </source>
</evidence>
<dbReference type="Gene3D" id="2.10.25.10">
    <property type="entry name" value="Laminin"/>
    <property type="match status" value="1"/>
</dbReference>
<dbReference type="Gene3D" id="2.60.120.290">
    <property type="entry name" value="Spermadhesin, CUB domain"/>
    <property type="match status" value="1"/>
</dbReference>
<keyword evidence="9" id="KW-1185">Reference proteome</keyword>
<dbReference type="AlphaFoldDB" id="A0AAV6U7D4"/>
<dbReference type="InterPro" id="IPR051587">
    <property type="entry name" value="Adhesion_GPCR"/>
</dbReference>
<dbReference type="CDD" id="cd00041">
    <property type="entry name" value="CUB"/>
    <property type="match status" value="1"/>
</dbReference>
<keyword evidence="3" id="KW-0812">Transmembrane</keyword>
<protein>
    <submittedName>
        <fullName evidence="8">Uncharacterized protein</fullName>
    </submittedName>
</protein>
<sequence>MNFSPVSNLSIANNSNIQLSKSITTLILFITTIFQYLNLLLIQLPIIHAKSFILIFTALYLPTSSSSPCGGHFTQLQGVLHTPHFPFPFEAPLFCEWVIEAPPGGRVAVYFTQFYLKTGLSAADYSYYATRLHAGMDRHDFGSVDASKEPTYLVSNQRVLVLRLRVSRLNNIHLRVREHLLDAAGFNVTYEVVGSSSGVRNDACIYHHCSFTGMCFATSDFTSYACSCFGGYFGDECQHDDSCGPTATDNVCRNGGTCRYYIGSSVRTCECLPGYSGAKCENVMPLKQPKSLSSISDLECDYPPTQGYITIYPEDFQCQGSKKLHACFSTDSSLILRVELSEPMPVAEGAPLMLACVARGHPVVRWLRDGVEIALEATRGRLWSMRVPGDTNGWHTHLLGFDVTRELDSGTFTCSATTDDDSTGDSLSADVSVRPKSPLLVDPMSLSVSTGGDFKVTCVAEDGDRAQDRKYEWTRDGRELVWAARRMGEDAVVEDLYPMGSRLLVSRAVMSANYSCRMRTDASVTVCATVEVTVLRPSEFLSKTCPPEKSSGVRWKVTAVGSVDAHKCPPGYTGYIRRRCIESDTKEIRWDEPDFSTCFSPTMLALRKEYASRLLGYRRRPLNQFLMGLLEFLSWNHEEMHQSEAEPAVAMLLGAGPDLEPMQESYDNWNLTLSIVSILMQSDIVKKHQERVNLHSFVRDLSLKYGEAKEAQWPSQFRSTCLSVNIFKLLLGNISQSVRLPLCYENLRFCLEATITVDRKDWSQNKSQDNTSVTILAIFYKCFSYSGFPNVLQRNENSSFTVLSVDVSPSRLENSTNSVHTTISIPATEVGLYSKLVCLKMKFQPNSNHMHATPCPSIQDQRKTSKCLCGGTGFMYFHLAEDRLSKSEGFNFYPVIVVFISGGIAVVVLALGVVVQMLWDIRTKIHLHL</sequence>